<dbReference type="AlphaFoldDB" id="A0A383EYW0"/>
<proteinExistence type="predicted"/>
<organism evidence="1">
    <name type="scientific">marine metagenome</name>
    <dbReference type="NCBI Taxonomy" id="408172"/>
    <lineage>
        <taxon>unclassified sequences</taxon>
        <taxon>metagenomes</taxon>
        <taxon>ecological metagenomes</taxon>
    </lineage>
</organism>
<sequence>MGVLIYPYGGKSVVGEWKNGKEWNTKHTKKDGTIVVKYAEGLKTFGVLYSCYLNNDFIFADDADYCKEGTLGNWLGEIMNKKPHGDGVYFDEIGNKFVGEWKNGFAWNVKLYGTGGGLGGVYVKGKYIPK</sequence>
<evidence type="ECO:0008006" key="2">
    <source>
        <dbReference type="Google" id="ProtNLM"/>
    </source>
</evidence>
<protein>
    <recommendedName>
        <fullName evidence="2">MORN repeat-containing protein</fullName>
    </recommendedName>
</protein>
<accession>A0A383EYW0</accession>
<evidence type="ECO:0000313" key="1">
    <source>
        <dbReference type="EMBL" id="SVE61298.1"/>
    </source>
</evidence>
<reference evidence="1" key="1">
    <citation type="submission" date="2018-05" db="EMBL/GenBank/DDBJ databases">
        <authorList>
            <person name="Lanie J.A."/>
            <person name="Ng W.-L."/>
            <person name="Kazmierczak K.M."/>
            <person name="Andrzejewski T.M."/>
            <person name="Davidsen T.M."/>
            <person name="Wayne K.J."/>
            <person name="Tettelin H."/>
            <person name="Glass J.I."/>
            <person name="Rusch D."/>
            <person name="Podicherti R."/>
            <person name="Tsui H.-C.T."/>
            <person name="Winkler M.E."/>
        </authorList>
    </citation>
    <scope>NUCLEOTIDE SEQUENCE</scope>
</reference>
<gene>
    <name evidence="1" type="ORF">METZ01_LOCUS514152</name>
</gene>
<dbReference type="EMBL" id="UINC01229543">
    <property type="protein sequence ID" value="SVE61298.1"/>
    <property type="molecule type" value="Genomic_DNA"/>
</dbReference>
<name>A0A383EYW0_9ZZZZ</name>